<evidence type="ECO:0000259" key="3">
    <source>
        <dbReference type="SMART" id="SM00912"/>
    </source>
</evidence>
<name>A0ABM8XPI3_9BURK</name>
<dbReference type="Gene3D" id="2.160.20.10">
    <property type="entry name" value="Single-stranded right-handed beta-helix, Pectin lyase-like"/>
    <property type="match status" value="1"/>
</dbReference>
<organism evidence="4 5">
    <name type="scientific">Cupriavidus pampae</name>
    <dbReference type="NCBI Taxonomy" id="659251"/>
    <lineage>
        <taxon>Bacteria</taxon>
        <taxon>Pseudomonadati</taxon>
        <taxon>Pseudomonadota</taxon>
        <taxon>Betaproteobacteria</taxon>
        <taxon>Burkholderiales</taxon>
        <taxon>Burkholderiaceae</taxon>
        <taxon>Cupriavidus</taxon>
    </lineage>
</organism>
<feature type="domain" description="Filamentous haemagglutinin FhaB/tRNA nuclease CdiA-like TPS" evidence="3">
    <location>
        <begin position="46"/>
        <end position="175"/>
    </location>
</feature>
<feature type="signal peptide" evidence="2">
    <location>
        <begin position="1"/>
        <end position="26"/>
    </location>
</feature>
<dbReference type="NCBIfam" id="TIGR01901">
    <property type="entry name" value="adhes_NPXG"/>
    <property type="match status" value="1"/>
</dbReference>
<evidence type="ECO:0000256" key="1">
    <source>
        <dbReference type="SAM" id="MobiDB-lite"/>
    </source>
</evidence>
<dbReference type="SUPFAM" id="SSF51126">
    <property type="entry name" value="Pectin lyase-like"/>
    <property type="match status" value="1"/>
</dbReference>
<dbReference type="PROSITE" id="PS51257">
    <property type="entry name" value="PROKAR_LIPOPROTEIN"/>
    <property type="match status" value="1"/>
</dbReference>
<feature type="region of interest" description="Disordered" evidence="1">
    <location>
        <begin position="271"/>
        <end position="290"/>
    </location>
</feature>
<reference evidence="4 5" key="1">
    <citation type="submission" date="2021-08" db="EMBL/GenBank/DDBJ databases">
        <authorList>
            <person name="Peeters C."/>
        </authorList>
    </citation>
    <scope>NUCLEOTIDE SEQUENCE [LARGE SCALE GENOMIC DNA]</scope>
    <source>
        <strain evidence="4 5">LMG 32289</strain>
    </source>
</reference>
<dbReference type="InterPro" id="IPR008638">
    <property type="entry name" value="FhaB/CdiA-like_TPS"/>
</dbReference>
<feature type="chain" id="PRO_5045943852" description="Filamentous haemagglutinin FhaB/tRNA nuclease CdiA-like TPS domain-containing protein" evidence="2">
    <location>
        <begin position="27"/>
        <end position="583"/>
    </location>
</feature>
<keyword evidence="5" id="KW-1185">Reference proteome</keyword>
<gene>
    <name evidence="4" type="ORF">LMG32289_05044</name>
</gene>
<accession>A0ABM8XPI3</accession>
<dbReference type="Proteomes" id="UP000706525">
    <property type="component" value="Unassembled WGS sequence"/>
</dbReference>
<evidence type="ECO:0000313" key="4">
    <source>
        <dbReference type="EMBL" id="CAG9182137.1"/>
    </source>
</evidence>
<dbReference type="EMBL" id="CAJZAG010000010">
    <property type="protein sequence ID" value="CAG9182137.1"/>
    <property type="molecule type" value="Genomic_DNA"/>
</dbReference>
<sequence length="583" mass="61605">MDRVYRGGHGLVVVMACHLGMMPFLAAAQSAVVAEGRTNTRVTVADTGATVIDIATANAAGLSHNRYARFDVDAAGLVLNNAVQDVAQVRARVGSEATALAGGLVPNANLTAPASVILNEVMGPHASHLRGMLSVHGATADVMVANPYGITCSGCSFLNTDRVVLTTGVPQIDDNGAVETFLVRQGTVTVDEGGMDASGQKSLDIIARAINIEGDIQAQALSLHAGSGEDAAQGEMQGDAGRPARMIGSAPLGGAHGDRIRLSVSRLGVGVRGSEQAPQDVESEDGLNAPGSEGRLRIVRKITATGDVSLSGGAIGNSGRIESKGDIRVLGRSFVNRGDVVGNGHVLLSATAIVNGLKQPRRLWLPPSHRRTFRLARPSVMSRLSLYEPVERHWRESQVFAEADRVQAPVISAGKTMRMTFFVGKNVGGRLESAGTMSLTGLGRGIIQPVFHNNPLLLETRHFVERAWRPRGWLRLFMPQQPFHQAGMPPPPRPEPASVETHNTLAAGIRAPVLQTTDFELSNIGGIEQSGEQAGVVTDKLIVGKVAEADMRVLKRGEIPPPEADAEMVPKVRTGTRVTLNPT</sequence>
<keyword evidence="2" id="KW-0732">Signal</keyword>
<evidence type="ECO:0000313" key="5">
    <source>
        <dbReference type="Proteomes" id="UP000706525"/>
    </source>
</evidence>
<dbReference type="SMART" id="SM00912">
    <property type="entry name" value="Haemagg_act"/>
    <property type="match status" value="1"/>
</dbReference>
<dbReference type="InterPro" id="IPR011050">
    <property type="entry name" value="Pectin_lyase_fold/virulence"/>
</dbReference>
<dbReference type="InterPro" id="IPR012334">
    <property type="entry name" value="Pectin_lyas_fold"/>
</dbReference>
<proteinExistence type="predicted"/>
<evidence type="ECO:0000256" key="2">
    <source>
        <dbReference type="SAM" id="SignalP"/>
    </source>
</evidence>
<comment type="caution">
    <text evidence="4">The sequence shown here is derived from an EMBL/GenBank/DDBJ whole genome shotgun (WGS) entry which is preliminary data.</text>
</comment>
<dbReference type="Pfam" id="PF05860">
    <property type="entry name" value="TPS"/>
    <property type="match status" value="1"/>
</dbReference>
<protein>
    <recommendedName>
        <fullName evidence="3">Filamentous haemagglutinin FhaB/tRNA nuclease CdiA-like TPS domain-containing protein</fullName>
    </recommendedName>
</protein>
<feature type="region of interest" description="Disordered" evidence="1">
    <location>
        <begin position="227"/>
        <end position="253"/>
    </location>
</feature>
<dbReference type="RefSeq" id="WP_223993323.1">
    <property type="nucleotide sequence ID" value="NZ_CAJZAG010000010.1"/>
</dbReference>